<reference evidence="10" key="1">
    <citation type="submission" date="2022-05" db="EMBL/GenBank/DDBJ databases">
        <authorList>
            <person name="Oliphant S.A."/>
            <person name="Watson-Haigh N.S."/>
            <person name="Sumby K.M."/>
            <person name="Gardner J.M."/>
            <person name="Jiranek V."/>
        </authorList>
    </citation>
    <scope>NUCLEOTIDE SEQUENCE</scope>
    <source>
        <strain evidence="10">KI16_H9</strain>
    </source>
</reference>
<dbReference type="Gene3D" id="3.30.56.130">
    <property type="entry name" value="Transcriptional regulator CtsR, winged HTH domain"/>
    <property type="match status" value="1"/>
</dbReference>
<evidence type="ECO:0000313" key="11">
    <source>
        <dbReference type="Proteomes" id="UP001056707"/>
    </source>
</evidence>
<dbReference type="InterPro" id="IPR041902">
    <property type="entry name" value="CtsR_N_sf"/>
</dbReference>
<keyword evidence="5 7" id="KW-0238">DNA-binding</keyword>
<dbReference type="InterPro" id="IPR040465">
    <property type="entry name" value="CtsR_N"/>
</dbReference>
<evidence type="ECO:0000256" key="1">
    <source>
        <dbReference type="ARBA" id="ARBA00010189"/>
    </source>
</evidence>
<dbReference type="Pfam" id="PF05848">
    <property type="entry name" value="CtsR"/>
    <property type="match status" value="1"/>
</dbReference>
<evidence type="ECO:0000256" key="6">
    <source>
        <dbReference type="ARBA" id="ARBA00023163"/>
    </source>
</evidence>
<protein>
    <recommendedName>
        <fullName evidence="2 7">Transcriptional regulator CtsR</fullName>
    </recommendedName>
</protein>
<evidence type="ECO:0000259" key="9">
    <source>
        <dbReference type="Pfam" id="PF17727"/>
    </source>
</evidence>
<feature type="domain" description="CtsR N-terminal HTH" evidence="8">
    <location>
        <begin position="5"/>
        <end position="75"/>
    </location>
</feature>
<dbReference type="InterPro" id="IPR041473">
    <property type="entry name" value="CtsR_C"/>
</dbReference>
<dbReference type="InterPro" id="IPR041908">
    <property type="entry name" value="CtsR_C_sf"/>
</dbReference>
<evidence type="ECO:0000256" key="7">
    <source>
        <dbReference type="PIRNR" id="PIRNR010607"/>
    </source>
</evidence>
<evidence type="ECO:0000313" key="10">
    <source>
        <dbReference type="EMBL" id="USS85654.1"/>
    </source>
</evidence>
<evidence type="ECO:0000256" key="2">
    <source>
        <dbReference type="ARBA" id="ARBA00014129"/>
    </source>
</evidence>
<organism evidence="10 11">
    <name type="scientific">Fructilactobacillus myrtifloralis</name>
    <dbReference type="NCBI Taxonomy" id="2940301"/>
    <lineage>
        <taxon>Bacteria</taxon>
        <taxon>Bacillati</taxon>
        <taxon>Bacillota</taxon>
        <taxon>Bacilli</taxon>
        <taxon>Lactobacillales</taxon>
        <taxon>Lactobacillaceae</taxon>
        <taxon>Fructilactobacillus</taxon>
    </lineage>
</organism>
<dbReference type="Pfam" id="PF17727">
    <property type="entry name" value="CtsR_C"/>
    <property type="match status" value="1"/>
</dbReference>
<evidence type="ECO:0000259" key="8">
    <source>
        <dbReference type="Pfam" id="PF05848"/>
    </source>
</evidence>
<dbReference type="InterPro" id="IPR008463">
    <property type="entry name" value="CtsR"/>
</dbReference>
<sequence length="157" mass="17632">MTHRSMSDTIEAYLKQMLLSADTAEVEIRRSDIADHFDVVPSQINYVIKTRFTLRDGYVVQSKRGGGGYIRIEQIDLASDADVFEQLVASIGNRITQKDEEEILTTLYNNGMLSAREVNMISSILSQEAIAVADAETEEKVRANVLKALLGRLRYEC</sequence>
<feature type="domain" description="CtsR C-terminal dimerization" evidence="9">
    <location>
        <begin position="80"/>
        <end position="150"/>
    </location>
</feature>
<evidence type="ECO:0000256" key="3">
    <source>
        <dbReference type="ARBA" id="ARBA00022491"/>
    </source>
</evidence>
<keyword evidence="4 7" id="KW-0805">Transcription regulation</keyword>
<dbReference type="PIRSF" id="PIRSF010607">
    <property type="entry name" value="Txn_repr_CtsR"/>
    <property type="match status" value="1"/>
</dbReference>
<accession>A0ABY5BQA7</accession>
<keyword evidence="3 7" id="KW-0678">Repressor</keyword>
<dbReference type="RefSeq" id="WP_252750549.1">
    <property type="nucleotide sequence ID" value="NZ_CP097116.1"/>
</dbReference>
<evidence type="ECO:0000256" key="4">
    <source>
        <dbReference type="ARBA" id="ARBA00023015"/>
    </source>
</evidence>
<name>A0ABY5BQA7_9LACO</name>
<gene>
    <name evidence="10" type="ORF">M3M35_03165</name>
</gene>
<keyword evidence="6 7" id="KW-0804">Transcription</keyword>
<proteinExistence type="inferred from homology"/>
<keyword evidence="11" id="KW-1185">Reference proteome</keyword>
<dbReference type="EMBL" id="CP097116">
    <property type="protein sequence ID" value="USS85654.1"/>
    <property type="molecule type" value="Genomic_DNA"/>
</dbReference>
<dbReference type="Gene3D" id="1.10.1200.150">
    <property type="entry name" value="Transcriptional regulator CtsR, C-terminal domain"/>
    <property type="match status" value="1"/>
</dbReference>
<comment type="similarity">
    <text evidence="1 7">Belongs to the CtsR family.</text>
</comment>
<dbReference type="Proteomes" id="UP001056707">
    <property type="component" value="Chromosome"/>
</dbReference>
<evidence type="ECO:0000256" key="5">
    <source>
        <dbReference type="ARBA" id="ARBA00023125"/>
    </source>
</evidence>